<comment type="caution">
    <text evidence="1">The sequence shown here is derived from an EMBL/GenBank/DDBJ whole genome shotgun (WGS) entry which is preliminary data.</text>
</comment>
<proteinExistence type="predicted"/>
<evidence type="ECO:0000313" key="2">
    <source>
        <dbReference type="Proteomes" id="UP000823775"/>
    </source>
</evidence>
<reference evidence="1 2" key="1">
    <citation type="journal article" date="2021" name="BMC Genomics">
        <title>Datura genome reveals duplications of psychoactive alkaloid biosynthetic genes and high mutation rate following tissue culture.</title>
        <authorList>
            <person name="Rajewski A."/>
            <person name="Carter-House D."/>
            <person name="Stajich J."/>
            <person name="Litt A."/>
        </authorList>
    </citation>
    <scope>NUCLEOTIDE SEQUENCE [LARGE SCALE GENOMIC DNA]</scope>
    <source>
        <strain evidence="1">AR-01</strain>
    </source>
</reference>
<accession>A0ABS8VHM7</accession>
<name>A0ABS8VHM7_DATST</name>
<keyword evidence="2" id="KW-1185">Reference proteome</keyword>
<protein>
    <submittedName>
        <fullName evidence="1">Uncharacterized protein</fullName>
    </submittedName>
</protein>
<sequence>MEGRKSYQARKNVHCLWFAEANVAGKMKKYRELWVINRPPLQKLIWPTQRGHILSDEDSSDVLKENQVARSSSVIRSFLGGMKAPN</sequence>
<dbReference type="EMBL" id="JACEIK010004912">
    <property type="protein sequence ID" value="MCD9646766.1"/>
    <property type="molecule type" value="Genomic_DNA"/>
</dbReference>
<evidence type="ECO:0000313" key="1">
    <source>
        <dbReference type="EMBL" id="MCD9646766.1"/>
    </source>
</evidence>
<dbReference type="Proteomes" id="UP000823775">
    <property type="component" value="Unassembled WGS sequence"/>
</dbReference>
<organism evidence="1 2">
    <name type="scientific">Datura stramonium</name>
    <name type="common">Jimsonweed</name>
    <name type="synonym">Common thornapple</name>
    <dbReference type="NCBI Taxonomy" id="4076"/>
    <lineage>
        <taxon>Eukaryota</taxon>
        <taxon>Viridiplantae</taxon>
        <taxon>Streptophyta</taxon>
        <taxon>Embryophyta</taxon>
        <taxon>Tracheophyta</taxon>
        <taxon>Spermatophyta</taxon>
        <taxon>Magnoliopsida</taxon>
        <taxon>eudicotyledons</taxon>
        <taxon>Gunneridae</taxon>
        <taxon>Pentapetalae</taxon>
        <taxon>asterids</taxon>
        <taxon>lamiids</taxon>
        <taxon>Solanales</taxon>
        <taxon>Solanaceae</taxon>
        <taxon>Solanoideae</taxon>
        <taxon>Datureae</taxon>
        <taxon>Datura</taxon>
    </lineage>
</organism>
<gene>
    <name evidence="1" type="ORF">HAX54_036923</name>
</gene>